<dbReference type="GO" id="GO:0003700">
    <property type="term" value="F:DNA-binding transcription factor activity"/>
    <property type="evidence" value="ECO:0007669"/>
    <property type="project" value="InterPro"/>
</dbReference>
<keyword evidence="3" id="KW-0238">DNA-binding</keyword>
<evidence type="ECO:0000256" key="2">
    <source>
        <dbReference type="ARBA" id="ARBA00023015"/>
    </source>
</evidence>
<feature type="domain" description="HTH gntR-type" evidence="5">
    <location>
        <begin position="2"/>
        <end position="70"/>
    </location>
</feature>
<dbReference type="Gene3D" id="3.40.50.2300">
    <property type="match status" value="2"/>
</dbReference>
<evidence type="ECO:0000256" key="4">
    <source>
        <dbReference type="ARBA" id="ARBA00023163"/>
    </source>
</evidence>
<dbReference type="InterPro" id="IPR000524">
    <property type="entry name" value="Tscrpt_reg_HTH_GntR"/>
</dbReference>
<keyword evidence="1" id="KW-0678">Repressor</keyword>
<dbReference type="Gene3D" id="1.10.10.10">
    <property type="entry name" value="Winged helix-like DNA-binding domain superfamily/Winged helix DNA-binding domain"/>
    <property type="match status" value="1"/>
</dbReference>
<comment type="caution">
    <text evidence="6">The sequence shown here is derived from an EMBL/GenBank/DDBJ whole genome shotgun (WGS) entry which is preliminary data.</text>
</comment>
<dbReference type="CDD" id="cd06267">
    <property type="entry name" value="PBP1_LacI_sugar_binding-like"/>
    <property type="match status" value="1"/>
</dbReference>
<dbReference type="EMBL" id="LNQN01000001">
    <property type="protein sequence ID" value="KSU85529.1"/>
    <property type="molecule type" value="Genomic_DNA"/>
</dbReference>
<dbReference type="PANTHER" id="PTHR30146:SF95">
    <property type="entry name" value="RIBOSE OPERON REPRESSOR"/>
    <property type="match status" value="1"/>
</dbReference>
<dbReference type="GO" id="GO:0000976">
    <property type="term" value="F:transcription cis-regulatory region binding"/>
    <property type="evidence" value="ECO:0007669"/>
    <property type="project" value="TreeGrafter"/>
</dbReference>
<dbReference type="InterPro" id="IPR036390">
    <property type="entry name" value="WH_DNA-bd_sf"/>
</dbReference>
<dbReference type="PANTHER" id="PTHR30146">
    <property type="entry name" value="LACI-RELATED TRANSCRIPTIONAL REPRESSOR"/>
    <property type="match status" value="1"/>
</dbReference>
<dbReference type="CDD" id="cd07377">
    <property type="entry name" value="WHTH_GntR"/>
    <property type="match status" value="1"/>
</dbReference>
<evidence type="ECO:0000256" key="3">
    <source>
        <dbReference type="ARBA" id="ARBA00023125"/>
    </source>
</evidence>
<evidence type="ECO:0000313" key="7">
    <source>
        <dbReference type="Proteomes" id="UP000054099"/>
    </source>
</evidence>
<dbReference type="Pfam" id="PF13377">
    <property type="entry name" value="Peripla_BP_3"/>
    <property type="match status" value="1"/>
</dbReference>
<keyword evidence="7" id="KW-1185">Reference proteome</keyword>
<reference evidence="6 7" key="1">
    <citation type="journal article" date="2014" name="Antonie Van Leeuwenhoek">
        <title>Fictibacillus enclensis sp. nov., isolated from marine sediment.</title>
        <authorList>
            <person name="Dastager S.G."/>
            <person name="Mawlankar R."/>
            <person name="Srinivasan K."/>
            <person name="Tang S.K."/>
            <person name="Lee J.C."/>
            <person name="Ramana V.V."/>
            <person name="Shouche Y.S."/>
        </authorList>
    </citation>
    <scope>NUCLEOTIDE SEQUENCE [LARGE SCALE GENOMIC DNA]</scope>
    <source>
        <strain evidence="6 7">NIO-1003</strain>
    </source>
</reference>
<dbReference type="PROSITE" id="PS50949">
    <property type="entry name" value="HTH_GNTR"/>
    <property type="match status" value="1"/>
</dbReference>
<dbReference type="InterPro" id="IPR046335">
    <property type="entry name" value="LacI/GalR-like_sensor"/>
</dbReference>
<evidence type="ECO:0000256" key="1">
    <source>
        <dbReference type="ARBA" id="ARBA00022491"/>
    </source>
</evidence>
<dbReference type="InterPro" id="IPR028082">
    <property type="entry name" value="Peripla_BP_I"/>
</dbReference>
<dbReference type="SUPFAM" id="SSF53822">
    <property type="entry name" value="Periplasmic binding protein-like I"/>
    <property type="match status" value="1"/>
</dbReference>
<dbReference type="InterPro" id="IPR036388">
    <property type="entry name" value="WH-like_DNA-bd_sf"/>
</dbReference>
<gene>
    <name evidence="6" type="ORF">AS030_08535</name>
</gene>
<name>A0A0V8JF03_9BACL</name>
<protein>
    <recommendedName>
        <fullName evidence="5">HTH gntR-type domain-containing protein</fullName>
    </recommendedName>
</protein>
<dbReference type="FunFam" id="1.10.10.10:FF:000079">
    <property type="entry name" value="GntR family transcriptional regulator"/>
    <property type="match status" value="1"/>
</dbReference>
<evidence type="ECO:0000259" key="5">
    <source>
        <dbReference type="PROSITE" id="PS50949"/>
    </source>
</evidence>
<keyword evidence="4" id="KW-0804">Transcription</keyword>
<sequence length="382" mass="43042">MEPLYKQVYQSIKRNIMNGKYAAGERVPSEKELSNSFQVSRITSKKAIELLVTEGLVFRQRGKGTFVSDMKDSQESSETLEKSKNNFLVGLVITDFDDSYVSKVISSIEEAAGERCFVIFKRTLGSVEKEAEAIRQLIGYGVDGLILYPAQAEHYGTEILKMIIAEYPLVLIDRTFKGVGAAFVSTDNIKAAKKGMKHLFNLGHEHIGVLAPSIIETTTIVDRFSGILQAYEEQNKIVNRQLWCTDLKKSLPIAFSQNITPEHDIDIIKNHLKKHPEMTALFAIEHNIAVLAKRAADQLGLRVPEDLSILCFDAHDNNLSGWEFTHLRQNEREMGRLAMNRLVEMMNGNLEIKKEFLDAQLVEGNSTCSMNRIPVKQTSKSF</sequence>
<evidence type="ECO:0000313" key="6">
    <source>
        <dbReference type="EMBL" id="KSU85529.1"/>
    </source>
</evidence>
<accession>A0A0V8JF03</accession>
<dbReference type="SMART" id="SM00345">
    <property type="entry name" value="HTH_GNTR"/>
    <property type="match status" value="1"/>
</dbReference>
<organism evidence="6 7">
    <name type="scientific">Fictibacillus enclensis</name>
    <dbReference type="NCBI Taxonomy" id="1017270"/>
    <lineage>
        <taxon>Bacteria</taxon>
        <taxon>Bacillati</taxon>
        <taxon>Bacillota</taxon>
        <taxon>Bacilli</taxon>
        <taxon>Bacillales</taxon>
        <taxon>Fictibacillaceae</taxon>
        <taxon>Fictibacillus</taxon>
    </lineage>
</organism>
<dbReference type="RefSeq" id="WP_061970538.1">
    <property type="nucleotide sequence ID" value="NZ_FMAV01000001.1"/>
</dbReference>
<dbReference type="Proteomes" id="UP000054099">
    <property type="component" value="Unassembled WGS sequence"/>
</dbReference>
<dbReference type="PRINTS" id="PR00035">
    <property type="entry name" value="HTHGNTR"/>
</dbReference>
<dbReference type="Pfam" id="PF00392">
    <property type="entry name" value="GntR"/>
    <property type="match status" value="1"/>
</dbReference>
<dbReference type="AlphaFoldDB" id="A0A0V8JF03"/>
<dbReference type="SUPFAM" id="SSF46785">
    <property type="entry name" value="Winged helix' DNA-binding domain"/>
    <property type="match status" value="1"/>
</dbReference>
<keyword evidence="2" id="KW-0805">Transcription regulation</keyword>
<proteinExistence type="predicted"/>